<organism evidence="6 7">
    <name type="scientific">Glaciihabitans arcticus</name>
    <dbReference type="NCBI Taxonomy" id="2668039"/>
    <lineage>
        <taxon>Bacteria</taxon>
        <taxon>Bacillati</taxon>
        <taxon>Actinomycetota</taxon>
        <taxon>Actinomycetes</taxon>
        <taxon>Micrococcales</taxon>
        <taxon>Microbacteriaceae</taxon>
        <taxon>Glaciihabitans</taxon>
    </lineage>
</organism>
<feature type="transmembrane region" description="Helical" evidence="4">
    <location>
        <begin position="138"/>
        <end position="158"/>
    </location>
</feature>
<keyword evidence="1" id="KW-0808">Transferase</keyword>
<dbReference type="Pfam" id="PF07730">
    <property type="entry name" value="HisKA_3"/>
    <property type="match status" value="1"/>
</dbReference>
<keyword evidence="7" id="KW-1185">Reference proteome</keyword>
<reference evidence="7" key="1">
    <citation type="submission" date="2019-02" db="EMBL/GenBank/DDBJ databases">
        <title>Glaciihabitans arcticus sp. nov., a psychrotolerant bacterium isolated from polar soil.</title>
        <authorList>
            <person name="Dahal R.H."/>
        </authorList>
    </citation>
    <scope>NUCLEOTIDE SEQUENCE [LARGE SCALE GENOMIC DNA]</scope>
    <source>
        <strain evidence="7">RP-3-7</strain>
    </source>
</reference>
<evidence type="ECO:0000256" key="3">
    <source>
        <dbReference type="ARBA" id="ARBA00023012"/>
    </source>
</evidence>
<dbReference type="InterPro" id="IPR050482">
    <property type="entry name" value="Sensor_HK_TwoCompSys"/>
</dbReference>
<evidence type="ECO:0000259" key="5">
    <source>
        <dbReference type="Pfam" id="PF07730"/>
    </source>
</evidence>
<dbReference type="PANTHER" id="PTHR24421:SF63">
    <property type="entry name" value="SENSOR HISTIDINE KINASE DESK"/>
    <property type="match status" value="1"/>
</dbReference>
<gene>
    <name evidence="6" type="ORF">EYE40_07605</name>
</gene>
<keyword evidence="4" id="KW-0812">Transmembrane</keyword>
<dbReference type="AlphaFoldDB" id="A0A4Q9GX21"/>
<accession>A0A4Q9GX21</accession>
<dbReference type="PANTHER" id="PTHR24421">
    <property type="entry name" value="NITRATE/NITRITE SENSOR PROTEIN NARX-RELATED"/>
    <property type="match status" value="1"/>
</dbReference>
<keyword evidence="4" id="KW-1133">Transmembrane helix</keyword>
<evidence type="ECO:0000313" key="7">
    <source>
        <dbReference type="Proteomes" id="UP000294194"/>
    </source>
</evidence>
<dbReference type="InterPro" id="IPR036890">
    <property type="entry name" value="HATPase_C_sf"/>
</dbReference>
<comment type="caution">
    <text evidence="6">The sequence shown here is derived from an EMBL/GenBank/DDBJ whole genome shotgun (WGS) entry which is preliminary data.</text>
</comment>
<dbReference type="InterPro" id="IPR011712">
    <property type="entry name" value="Sig_transdc_His_kin_sub3_dim/P"/>
</dbReference>
<dbReference type="GO" id="GO:0000155">
    <property type="term" value="F:phosphorelay sensor kinase activity"/>
    <property type="evidence" value="ECO:0007669"/>
    <property type="project" value="InterPro"/>
</dbReference>
<keyword evidence="4" id="KW-0472">Membrane</keyword>
<keyword evidence="2" id="KW-0418">Kinase</keyword>
<feature type="domain" description="Signal transduction histidine kinase subgroup 3 dimerisation and phosphoacceptor" evidence="5">
    <location>
        <begin position="184"/>
        <end position="249"/>
    </location>
</feature>
<name>A0A4Q9GX21_9MICO</name>
<evidence type="ECO:0000256" key="1">
    <source>
        <dbReference type="ARBA" id="ARBA00022679"/>
    </source>
</evidence>
<protein>
    <recommendedName>
        <fullName evidence="5">Signal transduction histidine kinase subgroup 3 dimerisation and phosphoacceptor domain-containing protein</fullName>
    </recommendedName>
</protein>
<dbReference type="CDD" id="cd16917">
    <property type="entry name" value="HATPase_UhpB-NarQ-NarX-like"/>
    <property type="match status" value="1"/>
</dbReference>
<dbReference type="GO" id="GO:0046983">
    <property type="term" value="F:protein dimerization activity"/>
    <property type="evidence" value="ECO:0007669"/>
    <property type="project" value="InterPro"/>
</dbReference>
<evidence type="ECO:0000256" key="4">
    <source>
        <dbReference type="SAM" id="Phobius"/>
    </source>
</evidence>
<feature type="transmembrane region" description="Helical" evidence="4">
    <location>
        <begin position="16"/>
        <end position="34"/>
    </location>
</feature>
<dbReference type="GO" id="GO:0016020">
    <property type="term" value="C:membrane"/>
    <property type="evidence" value="ECO:0007669"/>
    <property type="project" value="InterPro"/>
</dbReference>
<feature type="transmembrane region" description="Helical" evidence="4">
    <location>
        <begin position="64"/>
        <end position="82"/>
    </location>
</feature>
<dbReference type="Gene3D" id="3.30.565.10">
    <property type="entry name" value="Histidine kinase-like ATPase, C-terminal domain"/>
    <property type="match status" value="1"/>
</dbReference>
<dbReference type="EMBL" id="SISG01000001">
    <property type="protein sequence ID" value="TBN57273.1"/>
    <property type="molecule type" value="Genomic_DNA"/>
</dbReference>
<keyword evidence="3" id="KW-0902">Two-component regulatory system</keyword>
<sequence length="361" mass="39235">MTTSTGDRLLQRMRTYTTTSLVVMIGLFSLLLALGATEIPFQYVLLGAGVLITEFSFHWERRPPLWLAIVVPVVTGAVWVFVIMIGEYPATSVWLGIALSLLVSQAPQRRWKWLAPAALAVMLLPVAIIGLFTSFDAVSPYLVSGFFGWLGTMFLFLLNRWAFNLYLEIDAARQVSAELAVAQERYRFAADLHDIQGHTLHVIKLKTQLADRLIDRDPAAAREHLREAQQLIAETVANTRSLAFGERHVALASELANAEQLFTAAGIAYTVQGELPRGAHDELFGLVVREATTNILRHAQATAVSVNLGADSVRVVNDGSPASSRSLSGLARLGERFEAAGGTLRTSSANGSFTTTATVSG</sequence>
<dbReference type="Proteomes" id="UP000294194">
    <property type="component" value="Unassembled WGS sequence"/>
</dbReference>
<proteinExistence type="predicted"/>
<evidence type="ECO:0000256" key="2">
    <source>
        <dbReference type="ARBA" id="ARBA00022777"/>
    </source>
</evidence>
<feature type="transmembrane region" description="Helical" evidence="4">
    <location>
        <begin position="113"/>
        <end position="132"/>
    </location>
</feature>
<dbReference type="Gene3D" id="1.20.5.1930">
    <property type="match status" value="1"/>
</dbReference>
<evidence type="ECO:0000313" key="6">
    <source>
        <dbReference type="EMBL" id="TBN57273.1"/>
    </source>
</evidence>